<organism evidence="2 3">
    <name type="scientific">Trichoderma citrinoviride</name>
    <dbReference type="NCBI Taxonomy" id="58853"/>
    <lineage>
        <taxon>Eukaryota</taxon>
        <taxon>Fungi</taxon>
        <taxon>Dikarya</taxon>
        <taxon>Ascomycota</taxon>
        <taxon>Pezizomycotina</taxon>
        <taxon>Sordariomycetes</taxon>
        <taxon>Hypocreomycetidae</taxon>
        <taxon>Hypocreales</taxon>
        <taxon>Hypocreaceae</taxon>
        <taxon>Trichoderma</taxon>
    </lineage>
</organism>
<evidence type="ECO:0000313" key="3">
    <source>
        <dbReference type="Proteomes" id="UP000241546"/>
    </source>
</evidence>
<protein>
    <submittedName>
        <fullName evidence="2">Uncharacterized protein</fullName>
    </submittedName>
</protein>
<dbReference type="PANTHER" id="PTHR34706">
    <property type="entry name" value="SLR1338 PROTEIN"/>
    <property type="match status" value="1"/>
</dbReference>
<dbReference type="GeneID" id="36602788"/>
<evidence type="ECO:0000313" key="2">
    <source>
        <dbReference type="EMBL" id="PTB61433.1"/>
    </source>
</evidence>
<dbReference type="Proteomes" id="UP000241546">
    <property type="component" value="Unassembled WGS sequence"/>
</dbReference>
<dbReference type="PANTHER" id="PTHR34706:SF3">
    <property type="entry name" value="ANKYRIN REPEAT PROTEIN (AFU_ORTHOLOGUE AFUA_7G06200)"/>
    <property type="match status" value="1"/>
</dbReference>
<reference evidence="3" key="1">
    <citation type="submission" date="2016-07" db="EMBL/GenBank/DDBJ databases">
        <title>Multiple horizontal gene transfer events from other fungi enriched the ability of initially mycotrophic Trichoderma (Ascomycota) to feed on dead plant biomass.</title>
        <authorList>
            <consortium name="DOE Joint Genome Institute"/>
            <person name="Atanasova L."/>
            <person name="Chenthamara K."/>
            <person name="Zhang J."/>
            <person name="Grujic M."/>
            <person name="Henrissat B."/>
            <person name="Kuo A."/>
            <person name="Aerts A."/>
            <person name="Salamov A."/>
            <person name="Lipzen A."/>
            <person name="Labutti K."/>
            <person name="Barry K."/>
            <person name="Miao Y."/>
            <person name="Rahimi M.J."/>
            <person name="Shen Q."/>
            <person name="Grigoriev I.V."/>
            <person name="Kubicek C.P."/>
            <person name="Druzhinina I.S."/>
        </authorList>
    </citation>
    <scope>NUCLEOTIDE SEQUENCE [LARGE SCALE GENOMIC DNA]</scope>
    <source>
        <strain evidence="3">TUCIM 6016</strain>
    </source>
</reference>
<dbReference type="EMBL" id="KZ680545">
    <property type="protein sequence ID" value="PTB61433.1"/>
    <property type="molecule type" value="Genomic_DNA"/>
</dbReference>
<keyword evidence="3" id="KW-1185">Reference proteome</keyword>
<gene>
    <name evidence="2" type="ORF">BBK36DRAFT_1164642</name>
</gene>
<dbReference type="AlphaFoldDB" id="A0A2T4AWK8"/>
<feature type="coiled-coil region" evidence="1">
    <location>
        <begin position="21"/>
        <end position="48"/>
    </location>
</feature>
<dbReference type="OrthoDB" id="2142040at2759"/>
<proteinExistence type="predicted"/>
<name>A0A2T4AWK8_9HYPO</name>
<accession>A0A2T4AWK8</accession>
<sequence length="270" mass="30651">MMKFISETGLGFFFEEGDQFLEDVAKKAAELEGKVDEVLNSKEDIQDVTKLALYQPVFYCDDSTSMRYGTRARDQIRLVRRVARISTMLVPDDCGTGLQFINKKHALGDNLKATEVEQIMESVKPNGVTMIGTNLERKILKPLVYNVINRGDKLPRPVLVSCITDGCASHENESEFRDTIVRCLDFLKAHNYPPTTVRFQISQIGNDKAAEGFLNQLRDDPVLKDVLFCTTQRLDEEYKKLNENEQDLERWLLKTLMGPILSLGAQSKHA</sequence>
<evidence type="ECO:0000256" key="1">
    <source>
        <dbReference type="SAM" id="Coils"/>
    </source>
</evidence>
<keyword evidence="1" id="KW-0175">Coiled coil</keyword>
<dbReference type="RefSeq" id="XP_024744753.1">
    <property type="nucleotide sequence ID" value="XM_024894670.1"/>
</dbReference>